<evidence type="ECO:0000256" key="5">
    <source>
        <dbReference type="SAM" id="Phobius"/>
    </source>
</evidence>
<comment type="similarity">
    <text evidence="2">Belongs to the granulin family.</text>
</comment>
<feature type="domain" description="Granulins" evidence="6">
    <location>
        <begin position="158"/>
        <end position="203"/>
    </location>
</feature>
<evidence type="ECO:0000313" key="8">
    <source>
        <dbReference type="Proteomes" id="UP000886998"/>
    </source>
</evidence>
<keyword evidence="5" id="KW-0812">Transmembrane</keyword>
<evidence type="ECO:0000256" key="1">
    <source>
        <dbReference type="ARBA" id="ARBA00004613"/>
    </source>
</evidence>
<evidence type="ECO:0000256" key="4">
    <source>
        <dbReference type="ARBA" id="ARBA00023157"/>
    </source>
</evidence>
<keyword evidence="3" id="KW-0964">Secreted</keyword>
<dbReference type="GO" id="GO:0005576">
    <property type="term" value="C:extracellular region"/>
    <property type="evidence" value="ECO:0007669"/>
    <property type="project" value="UniProtKB-SubCell"/>
</dbReference>
<keyword evidence="4" id="KW-1015">Disulfide bond</keyword>
<feature type="transmembrane region" description="Helical" evidence="5">
    <location>
        <begin position="46"/>
        <end position="64"/>
    </location>
</feature>
<name>A0A8X6I359_9ARAC</name>
<dbReference type="InterPro" id="IPR037277">
    <property type="entry name" value="Granulin_sf"/>
</dbReference>
<comment type="caution">
    <text evidence="7">The sequence shown here is derived from an EMBL/GenBank/DDBJ whole genome shotgun (WGS) entry which is preliminary data.</text>
</comment>
<dbReference type="Gene3D" id="2.10.25.160">
    <property type="entry name" value="Granulin"/>
    <property type="match status" value="2"/>
</dbReference>
<evidence type="ECO:0000259" key="6">
    <source>
        <dbReference type="Pfam" id="PF00396"/>
    </source>
</evidence>
<dbReference type="OrthoDB" id="6381957at2759"/>
<dbReference type="PANTHER" id="PTHR12274:SF3">
    <property type="entry name" value="PROGRANULIN"/>
    <property type="match status" value="1"/>
</dbReference>
<accession>A0A8X6I359</accession>
<gene>
    <name evidence="7" type="ORF">TNIN_310431</name>
</gene>
<dbReference type="AlphaFoldDB" id="A0A8X6I359"/>
<dbReference type="PANTHER" id="PTHR12274">
    <property type="entry name" value="GRANULIN"/>
    <property type="match status" value="1"/>
</dbReference>
<dbReference type="EMBL" id="BMAV01023961">
    <property type="protein sequence ID" value="GFS28963.1"/>
    <property type="molecule type" value="Genomic_DNA"/>
</dbReference>
<dbReference type="Pfam" id="PF00396">
    <property type="entry name" value="Granulin"/>
    <property type="match status" value="2"/>
</dbReference>
<feature type="domain" description="Granulins" evidence="6">
    <location>
        <begin position="76"/>
        <end position="109"/>
    </location>
</feature>
<keyword evidence="5" id="KW-0472">Membrane</keyword>
<proteinExistence type="inferred from homology"/>
<dbReference type="InterPro" id="IPR000118">
    <property type="entry name" value="Granulin"/>
</dbReference>
<keyword evidence="5" id="KW-1133">Transmembrane helix</keyword>
<sequence>MVRCWCRQFSEGRQNVTDEDGSYMARRIAAVLTEFEKDFRIKYRKMLVVLVTLALFGSMTGAFAECKPDDCDPGETSCQSRNSDMSGCPYPNGVWCPDGKHCCRKGFDCIYMCYRKRRMSIDPNPLEKRQGYAHEENVVTKQLRFHLCNEETMCFNSTCCEMKDAKSHFKKHGCCPFMDGVCCPDGKYCCKSMETCAENSESCMREDGSLASSFPTLPTLNTAPFHNFIDRM</sequence>
<reference evidence="7" key="1">
    <citation type="submission" date="2020-08" db="EMBL/GenBank/DDBJ databases">
        <title>Multicomponent nature underlies the extraordinary mechanical properties of spider dragline silk.</title>
        <authorList>
            <person name="Kono N."/>
            <person name="Nakamura H."/>
            <person name="Mori M."/>
            <person name="Yoshida Y."/>
            <person name="Ohtoshi R."/>
            <person name="Malay A.D."/>
            <person name="Moran D.A.P."/>
            <person name="Tomita M."/>
            <person name="Numata K."/>
            <person name="Arakawa K."/>
        </authorList>
    </citation>
    <scope>NUCLEOTIDE SEQUENCE</scope>
</reference>
<protein>
    <recommendedName>
        <fullName evidence="6">Granulins domain-containing protein</fullName>
    </recommendedName>
</protein>
<evidence type="ECO:0000313" key="7">
    <source>
        <dbReference type="EMBL" id="GFS28963.1"/>
    </source>
</evidence>
<dbReference type="Proteomes" id="UP000886998">
    <property type="component" value="Unassembled WGS sequence"/>
</dbReference>
<evidence type="ECO:0000256" key="3">
    <source>
        <dbReference type="ARBA" id="ARBA00022525"/>
    </source>
</evidence>
<keyword evidence="8" id="KW-1185">Reference proteome</keyword>
<dbReference type="InterPro" id="IPR039036">
    <property type="entry name" value="Granulin_fam"/>
</dbReference>
<evidence type="ECO:0000256" key="2">
    <source>
        <dbReference type="ARBA" id="ARBA00010093"/>
    </source>
</evidence>
<organism evidence="7 8">
    <name type="scientific">Trichonephila inaurata madagascariensis</name>
    <dbReference type="NCBI Taxonomy" id="2747483"/>
    <lineage>
        <taxon>Eukaryota</taxon>
        <taxon>Metazoa</taxon>
        <taxon>Ecdysozoa</taxon>
        <taxon>Arthropoda</taxon>
        <taxon>Chelicerata</taxon>
        <taxon>Arachnida</taxon>
        <taxon>Araneae</taxon>
        <taxon>Araneomorphae</taxon>
        <taxon>Entelegynae</taxon>
        <taxon>Araneoidea</taxon>
        <taxon>Nephilidae</taxon>
        <taxon>Trichonephila</taxon>
        <taxon>Trichonephila inaurata</taxon>
    </lineage>
</organism>
<comment type="subcellular location">
    <subcellularLocation>
        <location evidence="1">Secreted</location>
    </subcellularLocation>
</comment>